<feature type="compositionally biased region" description="Low complexity" evidence="2">
    <location>
        <begin position="1987"/>
        <end position="2004"/>
    </location>
</feature>
<name>A0ABW7EHW9_9BURK</name>
<dbReference type="Pfam" id="PF18886">
    <property type="entry name" value="DUF5649"/>
    <property type="match status" value="11"/>
</dbReference>
<dbReference type="InterPro" id="IPR011050">
    <property type="entry name" value="Pectin_lyase_fold/virulence"/>
</dbReference>
<evidence type="ECO:0000256" key="2">
    <source>
        <dbReference type="SAM" id="MobiDB-lite"/>
    </source>
</evidence>
<protein>
    <submittedName>
        <fullName evidence="3">Beta strand repeat-containing protein</fullName>
    </submittedName>
</protein>
<dbReference type="NCBIfam" id="TIGR02601">
    <property type="entry name" value="autotrns_rpt"/>
    <property type="match status" value="6"/>
</dbReference>
<keyword evidence="4" id="KW-1185">Reference proteome</keyword>
<dbReference type="Gene3D" id="2.160.20.20">
    <property type="match status" value="1"/>
</dbReference>
<dbReference type="Proteomes" id="UP001606300">
    <property type="component" value="Unassembled WGS sequence"/>
</dbReference>
<organism evidence="3 4">
    <name type="scientific">Pelomonas dachongensis</name>
    <dbReference type="NCBI Taxonomy" id="3299029"/>
    <lineage>
        <taxon>Bacteria</taxon>
        <taxon>Pseudomonadati</taxon>
        <taxon>Pseudomonadota</taxon>
        <taxon>Betaproteobacteria</taxon>
        <taxon>Burkholderiales</taxon>
        <taxon>Sphaerotilaceae</taxon>
        <taxon>Roseateles</taxon>
    </lineage>
</organism>
<sequence>MSTGNLTVNATAALNLGQGNVGGTLDANSGGAITQTGALTLAGTTTLNAGTAAITLTDAANQWGGDVRLTGGTAQLRASGPVVLGVSQLASLTATSTGALEQSGALVVAGALSLNTGSAALTLDHTGNQLGGIVNLSGGASQVVNGGSLTLGTLATGALTAQSSGALNLGQGAVNGNLVAHSANGAITQAGALDVTGASSVNAGSGAITLTHAGNRWGGAVSLAGATTQIHGSAALALGTLATGALTAQSGGALNLGQGAVNGHLVASSGGALAQTGALDVSGSTQLNAGSATITLAQAGNRWGGVVDLTGGATQLRGSGALTLGTLATGSLNFASTGALNLGQGTVSGDLIGDSGGHAITQAGALNVSGNTTLNAGTADIMLADTGNLLQGTLGLTAHAVTLVNQPSLNFANLSFDSLDATSSGGIVLGSGSLSGTLTARALGGNITQTAGGLTVAGDSTLQASGAITLTDAANQLQGLVNLASSGTAAITHAADLRLGTLGTGGLVARAGGALDLGAGSVAGTLSTTSGGVLTQIGALTVSGSSTFNAGSAAVTLDQAGNTFAGPVAVSAGDARLVATGGLALGALAVRDLTVSSSGALQLGSGSITGALTAKSGGALTQAAGGLALTGAAQLDAAGHAIQLTDAANAFAGAVGLRGSDVQLANATALRLSSVDVDALRLTTGSTVDLGAGVIRGDLAVRTQGPAITQTGALTVNGASSFVADGGTTRLTLVQAGNQLAGAVTVAGTNGGDFSSTQVVAASDLTFGGNAQVQDLSSAGLLTLAGGQGGALTAAAVTGIGQTGALQVGGLTTLIANGAGMSVDLSLAGNDFNRVQLTPGGGSFGSVQIRDSNGLQLGGDATRLQIGSAGALDLAGGSYAELQADAAALTQSGRLAVSGLTSLETGSGALTLARSDNALTRVAIASAGSASIANAGNLTVEASNVSTRLTLASPGTIELQGPLVGRGELVMAGSGRLNVATAQAHAGGTHIQAGRLVLQGPAATLGQGAVQLGAAGELDLRDGALLANALASQGGSVLNTSGTGTLAGAVTLQADTRFLPSAGAGGLTVSGAIGDGGVGRGLQLADTGTLTLTGTNRYGGLTDVAAGTLRASGAGSLSAGSAVRLAAGAVLALGADQAAGLLSGAGRIELGSFTLGVGGDGRDSRFDGSIAGSGGLTKLGAGRLTLAGSGAHTGATRVAAGELVLASSGALNDTTAVTVDGGATLTVQQAASLGSLAGAGTVDVQAAELSVGANGGSTRFDGRLTGPGGLAKLGGGELTLAGASTLAGDLQLQAGRLQLAAGALLPATTAVAVASGATLELGADQSLAALTGSGQVLLNPHTLTLGANGSGRDSRFDGVIGGTGGVTKAGTGTVTLGGANLYAGTTRVAAGTLNLAAAQALAGGSALVIDSAGRVQAGAHQAVASLAGSGALELDGARLAVGAGGSDSRFDGTVAGSGGLTQQGTGTLTLTGAGSNSGATVIEAGSIRLAGAGSLGSGEIQNQGRLVFDRADALTLGQAITGSGSLVVQQGALTLAGANGYTGATQVQGGSLITSAAERLPDASAVQVAAGAQLQLGGNETIASLQAAGAVRLAGDLTTRAEQVYSGSLTLANPAGITLAGTTIDASRSTNSFGGTPLGLNGGQALISATETLKLGNVTLSGGGRIEAERLALDGRVQVNGGSLALVASATPDDAKAAPDAIAQVPLAGVTLATAEATVLQGTGGAITVAENAQLAVQASGGGSVVLAQDANSFRGQLTVLSGSAPGTAWVPNVKGSLGVQSLVRVAGQQVMVGGAGIEADIVSIRADHLATAGIAKLVARLPFDETLLGKSLSTPSLTLELTPVALDQSGSFGVVGGAAINVEVGSVLTGSRSTGPNAGWVTVLPKGGAQGADVIVLAGPETGAGYRLFHDGARQAAEVPVVYNGVLPLAPSATGALSSINGDAEDARRARFQETVRTENVTVRLRSGVIAEVGPGRPSTQGSEGAAPPAQCDPAAQPALSCK</sequence>
<gene>
    <name evidence="3" type="ORF">ACG02S_03980</name>
</gene>
<feature type="region of interest" description="Disordered" evidence="2">
    <location>
        <begin position="1972"/>
        <end position="2004"/>
    </location>
</feature>
<proteinExistence type="predicted"/>
<dbReference type="EMBL" id="JBIGHY010000001">
    <property type="protein sequence ID" value="MFG6413051.1"/>
    <property type="molecule type" value="Genomic_DNA"/>
</dbReference>
<accession>A0ABW7EHW9</accession>
<evidence type="ECO:0000313" key="3">
    <source>
        <dbReference type="EMBL" id="MFG6413051.1"/>
    </source>
</evidence>
<dbReference type="RefSeq" id="WP_394469130.1">
    <property type="nucleotide sequence ID" value="NZ_JBIGHY010000001.1"/>
</dbReference>
<evidence type="ECO:0000313" key="4">
    <source>
        <dbReference type="Proteomes" id="UP001606300"/>
    </source>
</evidence>
<dbReference type="SUPFAM" id="SSF51126">
    <property type="entry name" value="Pectin lyase-like"/>
    <property type="match status" value="3"/>
</dbReference>
<dbReference type="InterPro" id="IPR043709">
    <property type="entry name" value="DUF5649"/>
</dbReference>
<dbReference type="InterPro" id="IPR012332">
    <property type="entry name" value="Autotransporter_pectin_lyase_C"/>
</dbReference>
<evidence type="ECO:0000256" key="1">
    <source>
        <dbReference type="ARBA" id="ARBA00022729"/>
    </source>
</evidence>
<keyword evidence="1" id="KW-0732">Signal</keyword>
<reference evidence="3 4" key="1">
    <citation type="submission" date="2024-09" db="EMBL/GenBank/DDBJ databases">
        <title>Novel species of the genus Pelomonas and Roseateles isolated from streams.</title>
        <authorList>
            <person name="Lu H."/>
        </authorList>
    </citation>
    <scope>NUCLEOTIDE SEQUENCE [LARGE SCALE GENOMIC DNA]</scope>
    <source>
        <strain evidence="3 4">DC23W</strain>
    </source>
</reference>
<dbReference type="Pfam" id="PF12951">
    <property type="entry name" value="PATR"/>
    <property type="match status" value="7"/>
</dbReference>
<dbReference type="InterPro" id="IPR013425">
    <property type="entry name" value="Autotrns_rpt"/>
</dbReference>
<comment type="caution">
    <text evidence="3">The sequence shown here is derived from an EMBL/GenBank/DDBJ whole genome shotgun (WGS) entry which is preliminary data.</text>
</comment>